<dbReference type="RefSeq" id="WP_278331612.1">
    <property type="nucleotide sequence ID" value="NZ_FQXL01000007.1"/>
</dbReference>
<dbReference type="Proteomes" id="UP000076603">
    <property type="component" value="Unassembled WGS sequence"/>
</dbReference>
<dbReference type="PATRIC" id="fig|1121326.3.peg.5069"/>
<reference evidence="1 2" key="1">
    <citation type="submission" date="2016-04" db="EMBL/GenBank/DDBJ databases">
        <title>Genome sequence of Clostridium magnum DSM 2767.</title>
        <authorList>
            <person name="Poehlein A."/>
            <person name="Uhlig R."/>
            <person name="Fischer R."/>
            <person name="Bahl H."/>
            <person name="Daniel R."/>
        </authorList>
    </citation>
    <scope>NUCLEOTIDE SEQUENCE [LARGE SCALE GENOMIC DNA]</scope>
    <source>
        <strain evidence="1 2">DSM 2767</strain>
    </source>
</reference>
<accession>A0A161WCV4</accession>
<sequence length="41" mass="4524">MMKILLVEDAVGMILAHDMTEIVPGKSKGAAFKKVKSRYCN</sequence>
<evidence type="ECO:0000313" key="2">
    <source>
        <dbReference type="Proteomes" id="UP000076603"/>
    </source>
</evidence>
<name>A0A161WCV4_9CLOT</name>
<dbReference type="STRING" id="1121326.CLMAG_50060"/>
<comment type="caution">
    <text evidence="1">The sequence shown here is derived from an EMBL/GenBank/DDBJ whole genome shotgun (WGS) entry which is preliminary data.</text>
</comment>
<protein>
    <submittedName>
        <fullName evidence="1">Uncharacterized protein</fullName>
    </submittedName>
</protein>
<keyword evidence="2" id="KW-1185">Reference proteome</keyword>
<dbReference type="EMBL" id="LWAE01000008">
    <property type="protein sequence ID" value="KZL89515.1"/>
    <property type="molecule type" value="Genomic_DNA"/>
</dbReference>
<evidence type="ECO:0000313" key="1">
    <source>
        <dbReference type="EMBL" id="KZL89515.1"/>
    </source>
</evidence>
<dbReference type="AlphaFoldDB" id="A0A161WCV4"/>
<organism evidence="1 2">
    <name type="scientific">Clostridium magnum DSM 2767</name>
    <dbReference type="NCBI Taxonomy" id="1121326"/>
    <lineage>
        <taxon>Bacteria</taxon>
        <taxon>Bacillati</taxon>
        <taxon>Bacillota</taxon>
        <taxon>Clostridia</taxon>
        <taxon>Eubacteriales</taxon>
        <taxon>Clostridiaceae</taxon>
        <taxon>Clostridium</taxon>
    </lineage>
</organism>
<gene>
    <name evidence="1" type="ORF">CLMAG_50060</name>
</gene>
<proteinExistence type="predicted"/>